<protein>
    <submittedName>
        <fullName evidence="2">Uncharacterized protein</fullName>
    </submittedName>
</protein>
<comment type="caution">
    <text evidence="2">The sequence shown here is derived from an EMBL/GenBank/DDBJ whole genome shotgun (WGS) entry which is preliminary data.</text>
</comment>
<gene>
    <name evidence="2" type="ORF">AVEN_140563_1</name>
</gene>
<name>A0A4Y2V587_ARAVE</name>
<sequence>MEEEPVLFGRYGPTPSKQSTLGRPAQTHWTRLSAATFTEEQPINEALFHSLIDLARTQTPLNRRSFNCYPLFTDIMLEITNKT</sequence>
<feature type="region of interest" description="Disordered" evidence="1">
    <location>
        <begin position="1"/>
        <end position="24"/>
    </location>
</feature>
<organism evidence="2 3">
    <name type="scientific">Araneus ventricosus</name>
    <name type="common">Orbweaver spider</name>
    <name type="synonym">Epeira ventricosa</name>
    <dbReference type="NCBI Taxonomy" id="182803"/>
    <lineage>
        <taxon>Eukaryota</taxon>
        <taxon>Metazoa</taxon>
        <taxon>Ecdysozoa</taxon>
        <taxon>Arthropoda</taxon>
        <taxon>Chelicerata</taxon>
        <taxon>Arachnida</taxon>
        <taxon>Araneae</taxon>
        <taxon>Araneomorphae</taxon>
        <taxon>Entelegynae</taxon>
        <taxon>Araneoidea</taxon>
        <taxon>Araneidae</taxon>
        <taxon>Araneus</taxon>
    </lineage>
</organism>
<feature type="compositionally biased region" description="Polar residues" evidence="1">
    <location>
        <begin position="15"/>
        <end position="24"/>
    </location>
</feature>
<dbReference type="EMBL" id="BGPR01043797">
    <property type="protein sequence ID" value="GBO20445.1"/>
    <property type="molecule type" value="Genomic_DNA"/>
</dbReference>
<dbReference type="Proteomes" id="UP000499080">
    <property type="component" value="Unassembled WGS sequence"/>
</dbReference>
<keyword evidence="3" id="KW-1185">Reference proteome</keyword>
<proteinExistence type="predicted"/>
<accession>A0A4Y2V587</accession>
<dbReference type="AlphaFoldDB" id="A0A4Y2V587"/>
<evidence type="ECO:0000256" key="1">
    <source>
        <dbReference type="SAM" id="MobiDB-lite"/>
    </source>
</evidence>
<evidence type="ECO:0000313" key="2">
    <source>
        <dbReference type="EMBL" id="GBO20445.1"/>
    </source>
</evidence>
<evidence type="ECO:0000313" key="3">
    <source>
        <dbReference type="Proteomes" id="UP000499080"/>
    </source>
</evidence>
<reference evidence="2 3" key="1">
    <citation type="journal article" date="2019" name="Sci. Rep.">
        <title>Orb-weaving spider Araneus ventricosus genome elucidates the spidroin gene catalogue.</title>
        <authorList>
            <person name="Kono N."/>
            <person name="Nakamura H."/>
            <person name="Ohtoshi R."/>
            <person name="Moran D.A.P."/>
            <person name="Shinohara A."/>
            <person name="Yoshida Y."/>
            <person name="Fujiwara M."/>
            <person name="Mori M."/>
            <person name="Tomita M."/>
            <person name="Arakawa K."/>
        </authorList>
    </citation>
    <scope>NUCLEOTIDE SEQUENCE [LARGE SCALE GENOMIC DNA]</scope>
</reference>